<dbReference type="Proteomes" id="UP000285295">
    <property type="component" value="Unassembled WGS sequence"/>
</dbReference>
<feature type="transmembrane region" description="Helical" evidence="1">
    <location>
        <begin position="66"/>
        <end position="88"/>
    </location>
</feature>
<evidence type="ECO:0000313" key="2">
    <source>
        <dbReference type="EMBL" id="RWR31293.1"/>
    </source>
</evidence>
<comment type="caution">
    <text evidence="2">The sequence shown here is derived from an EMBL/GenBank/DDBJ whole genome shotgun (WGS) entry which is preliminary data.</text>
</comment>
<evidence type="ECO:0000256" key="1">
    <source>
        <dbReference type="SAM" id="Phobius"/>
    </source>
</evidence>
<accession>A0A443KF85</accession>
<dbReference type="EMBL" id="SAUX01000004">
    <property type="protein sequence ID" value="RWR31293.1"/>
    <property type="molecule type" value="Genomic_DNA"/>
</dbReference>
<organism evidence="2 3">
    <name type="scientific">Paenirhodobacter populi</name>
    <dbReference type="NCBI Taxonomy" id="2306993"/>
    <lineage>
        <taxon>Bacteria</taxon>
        <taxon>Pseudomonadati</taxon>
        <taxon>Pseudomonadota</taxon>
        <taxon>Alphaproteobacteria</taxon>
        <taxon>Rhodobacterales</taxon>
        <taxon>Rhodobacter group</taxon>
        <taxon>Paenirhodobacter</taxon>
    </lineage>
</organism>
<dbReference type="AlphaFoldDB" id="A0A443KF85"/>
<proteinExistence type="predicted"/>
<name>A0A443KF85_9RHOB</name>
<gene>
    <name evidence="2" type="ORF">D2T31_04620</name>
</gene>
<evidence type="ECO:0000313" key="3">
    <source>
        <dbReference type="Proteomes" id="UP000285295"/>
    </source>
</evidence>
<sequence length="166" mass="18985">MGFIIPALVQAYAQDYYKSMPYGVIAAGVSAVFVASFPDIRMPHKANDNPAFRYRKIAFRLPDQETIMAVLCLSAFIISFTTMLYLSLPKFPSLWEEHFPSKYRDFSHFSLQEKVRSAVAFFFMAFVIMLSFYLSAIYCAVAVIFAWVVASKCIKHILAALTYLRR</sequence>
<keyword evidence="1" id="KW-1133">Transmembrane helix</keyword>
<reference evidence="2 3" key="1">
    <citation type="submission" date="2019-01" db="EMBL/GenBank/DDBJ databases">
        <title>Sinorhodobacter populi sp. nov. isolated from the symptomatic bark tissue of Populus euramericana canker.</title>
        <authorList>
            <person name="Xu G."/>
        </authorList>
    </citation>
    <scope>NUCLEOTIDE SEQUENCE [LARGE SCALE GENOMIC DNA]</scope>
    <source>
        <strain evidence="2 3">D19-10-3-21</strain>
    </source>
</reference>
<protein>
    <submittedName>
        <fullName evidence="2">Uncharacterized protein</fullName>
    </submittedName>
</protein>
<keyword evidence="1" id="KW-0472">Membrane</keyword>
<reference evidence="2 3" key="2">
    <citation type="submission" date="2019-01" db="EMBL/GenBank/DDBJ databases">
        <authorList>
            <person name="Li Y."/>
        </authorList>
    </citation>
    <scope>NUCLEOTIDE SEQUENCE [LARGE SCALE GENOMIC DNA]</scope>
    <source>
        <strain evidence="2 3">D19-10-3-21</strain>
    </source>
</reference>
<feature type="transmembrane region" description="Helical" evidence="1">
    <location>
        <begin position="20"/>
        <end position="37"/>
    </location>
</feature>
<feature type="transmembrane region" description="Helical" evidence="1">
    <location>
        <begin position="119"/>
        <end position="149"/>
    </location>
</feature>
<keyword evidence="1" id="KW-0812">Transmembrane</keyword>
<dbReference type="RefSeq" id="WP_128236414.1">
    <property type="nucleotide sequence ID" value="NZ_SAUX01000004.1"/>
</dbReference>